<dbReference type="Proteomes" id="UP000501991">
    <property type="component" value="Chromosome"/>
</dbReference>
<accession>A0A6C1B104</accession>
<dbReference type="RefSeq" id="WP_173764460.1">
    <property type="nucleotide sequence ID" value="NZ_CP048836.1"/>
</dbReference>
<dbReference type="EMBL" id="CP048836">
    <property type="protein sequence ID" value="QID17296.1"/>
    <property type="molecule type" value="Genomic_DNA"/>
</dbReference>
<keyword evidence="2" id="KW-1185">Reference proteome</keyword>
<evidence type="ECO:0008006" key="3">
    <source>
        <dbReference type="Google" id="ProtNLM"/>
    </source>
</evidence>
<dbReference type="KEGG" id="azq:G3580_06335"/>
<dbReference type="AlphaFoldDB" id="A0A6C1B104"/>
<sequence>MLDAGPAARAIAWLAGEPSTDPAADLPEMLRQIETLMGADEVGPLQLHRALELFRLRVHDVQEVVVPRLTARALPLPSDLFNAVSALERITTAMASGFARVLADPGGGVITQRRKPEVLATLALELLTDALWLAGLKGSAPRAGLWHEAHRVFHMASVAAGSPKLPAELPRGPVQGAYKRLLALAAAQPESLTARELEWTVRYLEQCAWRAELSMHAKAGIETWDYWIDPAQDAGPIAMVRRSPPPVDGMIYFSAAELARGATGHLERIDKATDAGGDVIPGANLPELPVGLPAGDITKLLRTLRERWAMPPRREHMRRRNQYDVEVCIGLRSIWRLKHAGEEAAKILHWRVVNESPGGYAIMCVEANPDLLAAGMVVALRSQVGAHWSVCVVRWIRSDAPSQVEVGLQTISNESTPIRVGFRGGDDPGEMMPALVLPPIPGVRNHQAILAPSGAYRSRRFILIHESERIYVAQGRLLSLDMQTAHVELFQFEYDPYPL</sequence>
<evidence type="ECO:0000313" key="1">
    <source>
        <dbReference type="EMBL" id="QID17296.1"/>
    </source>
</evidence>
<reference evidence="1 2" key="1">
    <citation type="submission" date="2020-02" db="EMBL/GenBank/DDBJ databases">
        <title>Nitrogenibacter mangrovi gen. nov., sp. nov. isolated from mangrove sediment, a denitrifying betaproteobacterium.</title>
        <authorList>
            <person name="Liao H."/>
            <person name="Tian Y."/>
        </authorList>
    </citation>
    <scope>NUCLEOTIDE SEQUENCE [LARGE SCALE GENOMIC DNA]</scope>
    <source>
        <strain evidence="1 2">M9-3-2</strain>
    </source>
</reference>
<name>A0A6C1B104_9RHOO</name>
<evidence type="ECO:0000313" key="2">
    <source>
        <dbReference type="Proteomes" id="UP000501991"/>
    </source>
</evidence>
<organism evidence="1 2">
    <name type="scientific">Nitrogeniibacter mangrovi</name>
    <dbReference type="NCBI Taxonomy" id="2016596"/>
    <lineage>
        <taxon>Bacteria</taxon>
        <taxon>Pseudomonadati</taxon>
        <taxon>Pseudomonadota</taxon>
        <taxon>Betaproteobacteria</taxon>
        <taxon>Rhodocyclales</taxon>
        <taxon>Zoogloeaceae</taxon>
        <taxon>Nitrogeniibacter</taxon>
    </lineage>
</organism>
<gene>
    <name evidence="1" type="ORF">G3580_06335</name>
</gene>
<protein>
    <recommendedName>
        <fullName evidence="3">PilZ domain-containing protein</fullName>
    </recommendedName>
</protein>
<proteinExistence type="predicted"/>